<evidence type="ECO:0000259" key="5">
    <source>
        <dbReference type="SMART" id="SM00560"/>
    </source>
</evidence>
<keyword evidence="2" id="KW-1015">Disulfide bond</keyword>
<feature type="region of interest" description="Disordered" evidence="3">
    <location>
        <begin position="33"/>
        <end position="68"/>
    </location>
</feature>
<protein>
    <submittedName>
        <fullName evidence="6">LamG domain-containing protein</fullName>
    </submittedName>
</protein>
<evidence type="ECO:0000313" key="7">
    <source>
        <dbReference type="Proteomes" id="UP000525686"/>
    </source>
</evidence>
<feature type="compositionally biased region" description="Low complexity" evidence="3">
    <location>
        <begin position="39"/>
        <end position="66"/>
    </location>
</feature>
<keyword evidence="1 4" id="KW-0732">Signal</keyword>
<dbReference type="GO" id="GO:0006955">
    <property type="term" value="P:immune response"/>
    <property type="evidence" value="ECO:0007669"/>
    <property type="project" value="InterPro"/>
</dbReference>
<dbReference type="InterPro" id="IPR042837">
    <property type="entry name" value="PTX3"/>
</dbReference>
<feature type="domain" description="LamG-like jellyroll fold" evidence="5">
    <location>
        <begin position="1241"/>
        <end position="1408"/>
    </location>
</feature>
<dbReference type="InterPro" id="IPR013320">
    <property type="entry name" value="ConA-like_dom_sf"/>
</dbReference>
<reference evidence="7" key="1">
    <citation type="submission" date="2020-05" db="EMBL/GenBank/DDBJ databases">
        <title>Classification of alakaliphilic streptomycetes isolated from an alkaline soil next to Lonar Crater, India and a proposal for the recognition of Streptomyces alkaliterrae sp. nov.</title>
        <authorList>
            <person name="Golinska P."/>
        </authorList>
    </citation>
    <scope>NUCLEOTIDE SEQUENCE [LARGE SCALE GENOMIC DNA]</scope>
    <source>
        <strain evidence="7">OF3</strain>
    </source>
</reference>
<dbReference type="SMART" id="SM00560">
    <property type="entry name" value="LamGL"/>
    <property type="match status" value="3"/>
</dbReference>
<dbReference type="Proteomes" id="UP000525686">
    <property type="component" value="Unassembled WGS sequence"/>
</dbReference>
<comment type="caution">
    <text evidence="6">The sequence shown here is derived from an EMBL/GenBank/DDBJ whole genome shotgun (WGS) entry which is preliminary data.</text>
</comment>
<feature type="region of interest" description="Disordered" evidence="3">
    <location>
        <begin position="250"/>
        <end position="296"/>
    </location>
</feature>
<dbReference type="SUPFAM" id="SSF49899">
    <property type="entry name" value="Concanavalin A-like lectins/glucanases"/>
    <property type="match status" value="3"/>
</dbReference>
<feature type="signal peptide" evidence="4">
    <location>
        <begin position="1"/>
        <end position="32"/>
    </location>
</feature>
<dbReference type="InterPro" id="IPR006558">
    <property type="entry name" value="LamG-like"/>
</dbReference>
<feature type="domain" description="LamG-like jellyroll fold" evidence="5">
    <location>
        <begin position="801"/>
        <end position="943"/>
    </location>
</feature>
<evidence type="ECO:0000256" key="3">
    <source>
        <dbReference type="SAM" id="MobiDB-lite"/>
    </source>
</evidence>
<feature type="domain" description="LamG-like jellyroll fold" evidence="5">
    <location>
        <begin position="1026"/>
        <end position="1168"/>
    </location>
</feature>
<evidence type="ECO:0000313" key="6">
    <source>
        <dbReference type="EMBL" id="MBB1254029.1"/>
    </source>
</evidence>
<accession>A0A7W3WKK1</accession>
<evidence type="ECO:0000256" key="2">
    <source>
        <dbReference type="ARBA" id="ARBA00023157"/>
    </source>
</evidence>
<dbReference type="RefSeq" id="WP_181354283.1">
    <property type="nucleotide sequence ID" value="NZ_JABJWZ010000084.1"/>
</dbReference>
<proteinExistence type="predicted"/>
<evidence type="ECO:0000256" key="4">
    <source>
        <dbReference type="SAM" id="SignalP"/>
    </source>
</evidence>
<dbReference type="EMBL" id="JABJWZ010000084">
    <property type="protein sequence ID" value="MBB1254029.1"/>
    <property type="molecule type" value="Genomic_DNA"/>
</dbReference>
<evidence type="ECO:0000256" key="1">
    <source>
        <dbReference type="ARBA" id="ARBA00022729"/>
    </source>
</evidence>
<dbReference type="Gene3D" id="2.60.120.200">
    <property type="match status" value="3"/>
</dbReference>
<feature type="chain" id="PRO_5031344446" evidence="4">
    <location>
        <begin position="33"/>
        <end position="1427"/>
    </location>
</feature>
<sequence length="1427" mass="153190">MGRRVRGRARTGALAVTLSAALAVGLTPAAQAVPREQQQSTETASEKSAAAAAATEAEALEQAKATGEPVEIASQRAESSEVFALPNGNLERREYLRPVRTRTGGKWRDVDTALVKRGDGLVAPKAATVGLEFSGGGKAPLVRMNRAGRQLELGWPGELPTPVLDGDTATYREVLPGVDLRMGAQPDGFTQILVVKSAEAAASNELTELRLKLDAEGLDVEETDEGGLAALDEGAGTAVFEAATPVMWDSSRGADAEPKASTKLSAPAARSLDQSKSAAQAERDEPGAGESGKLAPVGVKVRGERELVLTPDKDVLRGKDTEYPVFIDPQWYSPRASAWTMASKYWANSPQWKFNGDPDAGMGYCGWAYCQPQDTKRLFYRIPTSKFSGKSVLSAEFVVRNVHSASCEARGVQLWRTKDINSSTTWNSQNASGFWINQLASRSFAHGYTGCAAKDAEFNVKSAVQEAADKKWSTLTFGLRASSETDRYGWKRFSDKAFLRVQYNRPPSQIKMSQLTAEYGGICKGPENPARVRSLGTISANNVTDPDGDNVSVQFQAKWDSGDGKGLIARWKPSRTTFSKSGSSFTISLPTTIPQNRTIHWYARSYDGAQYSPWSYAGDPTGCYFVYDTSVPKAPTISSHEYPASNNGDPQDPWHDGVGQYGRFTLKAADSDVIRYRYGFNGDPIAANQITTSGGAARTVDLLPSKPGLNFVTAQAFDSAGNPSTIMTYQFRVKSGQPERATWQFDEGSGASAAEGVTPAQHLGLHGGATTGVTGKRGKALHFDGNSGYAATDVPIVHTNLGFSVSAWVKLDRKPDGPAIVANQPGNHGPGFDLYYSSHFDRWVFNQYETDTPDAKIIRAMADKPGGVTAGKWTHLVGSYNSSAKTISLYVDAQLVGETPLPKAWDARRGFQLGAGLYSGEVKYFLPGAIDDVQLFDKRVTQNEVNKLYSHQQIGDPGRPAVAIFALDEAAGASRVAGHGDVLPADYHGGVTTGVHGVAGKAVRFNGTNGYAQIGRTSGPHVVTSRSFTVSAWAKLDRKPTGTAIVAAQSGQNGLGFGLYYSGHFDRWVLNQYASDDPGAKVIRAMQPEGTTARASEWVHLTGVHDKVAGTLTLYVNGRKAGDVALDGAFYANQSMYVGAARINGSMAGYFPGTIDDVRVFTRPVSGTEVQQLFKQRPVVKGRWMFESGTTSVPDESPEGQAMTLAGGARRVNNGFFGGGLELDGKTAYGSVPSVPVDTSGSFTVTAWAQAAALPTNGVALVGAEGTNQGAFTVRYIPDSSERTPGRWQLEVGDRDSNSATVAHAENGNFNDAREWTHLTVVYDGFAKEMRLYVDGQMEEFVCADDDADGDVDDSACRELVPWAENALTYKASKTLQVGRTKRAGSWGEYFPGLVDDVWVFQGALSDTQVERLAAEFFEIPTEVPNA</sequence>
<dbReference type="Pfam" id="PF13385">
    <property type="entry name" value="Laminin_G_3"/>
    <property type="match status" value="3"/>
</dbReference>
<dbReference type="PANTHER" id="PTHR46943">
    <property type="entry name" value="PENTRAXIN-RELATED PROTEIN PTX3"/>
    <property type="match status" value="1"/>
</dbReference>
<name>A0A7W3WKK1_9ACTN</name>
<dbReference type="PANTHER" id="PTHR46943:SF1">
    <property type="entry name" value="PENTRAXIN-RELATED PROTEIN PTX3"/>
    <property type="match status" value="1"/>
</dbReference>
<organism evidence="6 7">
    <name type="scientific">Streptomyces alkaliterrae</name>
    <dbReference type="NCBI Taxonomy" id="2213162"/>
    <lineage>
        <taxon>Bacteria</taxon>
        <taxon>Bacillati</taxon>
        <taxon>Actinomycetota</taxon>
        <taxon>Actinomycetes</taxon>
        <taxon>Kitasatosporales</taxon>
        <taxon>Streptomycetaceae</taxon>
        <taxon>Streptomyces</taxon>
    </lineage>
</organism>
<gene>
    <name evidence="6" type="ORF">H3146_11715</name>
</gene>